<protein>
    <submittedName>
        <fullName evidence="6">LysR family transcriptional regulator</fullName>
    </submittedName>
</protein>
<comment type="caution">
    <text evidence="6">The sequence shown here is derived from an EMBL/GenBank/DDBJ whole genome shotgun (WGS) entry which is preliminary data.</text>
</comment>
<dbReference type="PANTHER" id="PTHR30126">
    <property type="entry name" value="HTH-TYPE TRANSCRIPTIONAL REGULATOR"/>
    <property type="match status" value="1"/>
</dbReference>
<evidence type="ECO:0000259" key="5">
    <source>
        <dbReference type="PROSITE" id="PS50931"/>
    </source>
</evidence>
<dbReference type="CDD" id="cd05466">
    <property type="entry name" value="PBP2_LTTR_substrate"/>
    <property type="match status" value="1"/>
</dbReference>
<dbReference type="InterPro" id="IPR005119">
    <property type="entry name" value="LysR_subst-bd"/>
</dbReference>
<evidence type="ECO:0000256" key="4">
    <source>
        <dbReference type="ARBA" id="ARBA00023163"/>
    </source>
</evidence>
<dbReference type="Gene3D" id="1.10.10.10">
    <property type="entry name" value="Winged helix-like DNA-binding domain superfamily/Winged helix DNA-binding domain"/>
    <property type="match status" value="1"/>
</dbReference>
<dbReference type="InterPro" id="IPR000847">
    <property type="entry name" value="LysR_HTH_N"/>
</dbReference>
<evidence type="ECO:0000313" key="6">
    <source>
        <dbReference type="EMBL" id="PHP65677.1"/>
    </source>
</evidence>
<keyword evidence="3" id="KW-0238">DNA-binding</keyword>
<evidence type="ECO:0000256" key="3">
    <source>
        <dbReference type="ARBA" id="ARBA00023125"/>
    </source>
</evidence>
<dbReference type="Gene3D" id="3.40.190.290">
    <property type="match status" value="1"/>
</dbReference>
<organism evidence="6 7">
    <name type="scientific">Zhengella mangrovi</name>
    <dbReference type="NCBI Taxonomy" id="1982044"/>
    <lineage>
        <taxon>Bacteria</taxon>
        <taxon>Pseudomonadati</taxon>
        <taxon>Pseudomonadota</taxon>
        <taxon>Alphaproteobacteria</taxon>
        <taxon>Hyphomicrobiales</taxon>
        <taxon>Notoacmeibacteraceae</taxon>
        <taxon>Zhengella</taxon>
    </lineage>
</organism>
<dbReference type="OrthoDB" id="7506954at2"/>
<comment type="similarity">
    <text evidence="1">Belongs to the LysR transcriptional regulatory family.</text>
</comment>
<accession>A0A2G1QJH0</accession>
<dbReference type="RefSeq" id="WP_099307704.1">
    <property type="nucleotide sequence ID" value="NZ_PDVP01000013.1"/>
</dbReference>
<evidence type="ECO:0000313" key="7">
    <source>
        <dbReference type="Proteomes" id="UP000221168"/>
    </source>
</evidence>
<proteinExistence type="inferred from homology"/>
<gene>
    <name evidence="6" type="ORF">CSC94_17670</name>
</gene>
<dbReference type="SUPFAM" id="SSF46785">
    <property type="entry name" value="Winged helix' DNA-binding domain"/>
    <property type="match status" value="1"/>
</dbReference>
<dbReference type="GO" id="GO:0003700">
    <property type="term" value="F:DNA-binding transcription factor activity"/>
    <property type="evidence" value="ECO:0007669"/>
    <property type="project" value="InterPro"/>
</dbReference>
<dbReference type="InterPro" id="IPR036390">
    <property type="entry name" value="WH_DNA-bd_sf"/>
</dbReference>
<name>A0A2G1QJH0_9HYPH</name>
<dbReference type="InterPro" id="IPR036388">
    <property type="entry name" value="WH-like_DNA-bd_sf"/>
</dbReference>
<dbReference type="PROSITE" id="PS50931">
    <property type="entry name" value="HTH_LYSR"/>
    <property type="match status" value="1"/>
</dbReference>
<dbReference type="SUPFAM" id="SSF53850">
    <property type="entry name" value="Periplasmic binding protein-like II"/>
    <property type="match status" value="1"/>
</dbReference>
<keyword evidence="4" id="KW-0804">Transcription</keyword>
<dbReference type="Proteomes" id="UP000221168">
    <property type="component" value="Unassembled WGS sequence"/>
</dbReference>
<sequence length="327" mass="36283">MLKPYEQRFPWNLDWNLLRTFMVVVEQKSISRAGDFLGLKQPTISSALKRLEETTGHLLVERKPNRFRVTQAGALLYSECAAIFGAVSQLPALLDASEEEMTGHVGIVMASHVVSPHLDAALERFARQNPRVTFSIAVTESADVVSRISQNRASFGVCLVDTIPKTLDARVLFREFFGLYCGPRHRLFNREHLTIADLKGEDSVSFQTEIEGGPLDSVARLRERAKLAPGPRGVSSNLTEVRRMIVANIGIGALPVHVAERDVKAGLLRQVPPYTRLPAVDIYLLRNPKRKMTAAENLVLAIFDDLIAGRPFPERTYGQTAAATRAD</sequence>
<dbReference type="GO" id="GO:0000976">
    <property type="term" value="F:transcription cis-regulatory region binding"/>
    <property type="evidence" value="ECO:0007669"/>
    <property type="project" value="TreeGrafter"/>
</dbReference>
<dbReference type="EMBL" id="PDVP01000013">
    <property type="protein sequence ID" value="PHP65677.1"/>
    <property type="molecule type" value="Genomic_DNA"/>
</dbReference>
<feature type="domain" description="HTH lysR-type" evidence="5">
    <location>
        <begin position="13"/>
        <end position="70"/>
    </location>
</feature>
<keyword evidence="2" id="KW-0805">Transcription regulation</keyword>
<reference evidence="6 7" key="1">
    <citation type="submission" date="2017-10" db="EMBL/GenBank/DDBJ databases">
        <title>Sedimentibacterium mangrovi gen. nov., sp. nov., a novel member of family Phyllobacteriacea isolated from mangrove sediment.</title>
        <authorList>
            <person name="Liao H."/>
            <person name="Tian Y."/>
        </authorList>
    </citation>
    <scope>NUCLEOTIDE SEQUENCE [LARGE SCALE GENOMIC DNA]</scope>
    <source>
        <strain evidence="6 7">X9-2-2</strain>
    </source>
</reference>
<dbReference type="AlphaFoldDB" id="A0A2G1QJH0"/>
<keyword evidence="7" id="KW-1185">Reference proteome</keyword>
<dbReference type="Pfam" id="PF00126">
    <property type="entry name" value="HTH_1"/>
    <property type="match status" value="1"/>
</dbReference>
<evidence type="ECO:0000256" key="1">
    <source>
        <dbReference type="ARBA" id="ARBA00009437"/>
    </source>
</evidence>
<dbReference type="Pfam" id="PF03466">
    <property type="entry name" value="LysR_substrate"/>
    <property type="match status" value="1"/>
</dbReference>
<dbReference type="PANTHER" id="PTHR30126:SF91">
    <property type="entry name" value="LYSR FAMILY TRANSCRIPTIONAL REGULATOR"/>
    <property type="match status" value="1"/>
</dbReference>
<evidence type="ECO:0000256" key="2">
    <source>
        <dbReference type="ARBA" id="ARBA00023015"/>
    </source>
</evidence>